<reference evidence="2" key="1">
    <citation type="submission" date="2023-10" db="EMBL/GenBank/DDBJ databases">
        <authorList>
            <person name="Chen Y."/>
            <person name="Shah S."/>
            <person name="Dougan E. K."/>
            <person name="Thang M."/>
            <person name="Chan C."/>
        </authorList>
    </citation>
    <scope>NUCLEOTIDE SEQUENCE [LARGE SCALE GENOMIC DNA]</scope>
</reference>
<dbReference type="EMBL" id="CAUYUJ010015663">
    <property type="protein sequence ID" value="CAK0856760.1"/>
    <property type="molecule type" value="Genomic_DNA"/>
</dbReference>
<proteinExistence type="predicted"/>
<feature type="non-terminal residue" evidence="2">
    <location>
        <position position="1"/>
    </location>
</feature>
<evidence type="ECO:0000313" key="3">
    <source>
        <dbReference type="Proteomes" id="UP001189429"/>
    </source>
</evidence>
<organism evidence="2 3">
    <name type="scientific">Prorocentrum cordatum</name>
    <dbReference type="NCBI Taxonomy" id="2364126"/>
    <lineage>
        <taxon>Eukaryota</taxon>
        <taxon>Sar</taxon>
        <taxon>Alveolata</taxon>
        <taxon>Dinophyceae</taxon>
        <taxon>Prorocentrales</taxon>
        <taxon>Prorocentraceae</taxon>
        <taxon>Prorocentrum</taxon>
    </lineage>
</organism>
<protein>
    <submittedName>
        <fullName evidence="2">Uncharacterized protein</fullName>
    </submittedName>
</protein>
<feature type="region of interest" description="Disordered" evidence="1">
    <location>
        <begin position="1"/>
        <end position="24"/>
    </location>
</feature>
<evidence type="ECO:0000256" key="1">
    <source>
        <dbReference type="SAM" id="MobiDB-lite"/>
    </source>
</evidence>
<name>A0ABN9UBG3_9DINO</name>
<sequence length="210" mass="24005">RAQAEASRQELGRELRSPWQESPSDSHSAEVVLSQAFQWLHVPAVVRAGRACRCWRAWSRQLPTRIADQKTMDAMLTFCLLEVLSEFSDARLPFPLTAVYGEMCAKAREATTVEGLSGRMASFVCSAHAPAGARMRHAQHVVWGLDVRQSSFKNLEKMWRHFHSKRLIDAHQQRWYKSMKNGKNTRTCCEWLLTRVNFGHQAFGDYAAAR</sequence>
<keyword evidence="3" id="KW-1185">Reference proteome</keyword>
<accession>A0ABN9UBG3</accession>
<comment type="caution">
    <text evidence="2">The sequence shown here is derived from an EMBL/GenBank/DDBJ whole genome shotgun (WGS) entry which is preliminary data.</text>
</comment>
<feature type="compositionally biased region" description="Basic and acidic residues" evidence="1">
    <location>
        <begin position="7"/>
        <end position="16"/>
    </location>
</feature>
<evidence type="ECO:0000313" key="2">
    <source>
        <dbReference type="EMBL" id="CAK0856760.1"/>
    </source>
</evidence>
<gene>
    <name evidence="2" type="ORF">PCOR1329_LOCUS47047</name>
</gene>
<dbReference type="Proteomes" id="UP001189429">
    <property type="component" value="Unassembled WGS sequence"/>
</dbReference>